<dbReference type="InterPro" id="IPR038670">
    <property type="entry name" value="HslJ-like_sf"/>
</dbReference>
<dbReference type="Proteomes" id="UP000003919">
    <property type="component" value="Chromosome"/>
</dbReference>
<dbReference type="PROSITE" id="PS51257">
    <property type="entry name" value="PROKAR_LIPOPROTEIN"/>
    <property type="match status" value="1"/>
</dbReference>
<sequence length="134" mass="15056">MKKLLYILFVFVLASCSSKSFPDVKWEGKQWTVVEITGVPVQTSGTANDAHLIFNARENQITGSGGCNRIFGPYEIEKKNSLRFGDIGASRMSCQNSAFENKFLETLNSVRYYQQTGGQLHLKDGDKRTIIKLQ</sequence>
<gene>
    <name evidence="3" type="ORF">ALPR1_00615</name>
</gene>
<feature type="domain" description="DUF306" evidence="2">
    <location>
        <begin position="27"/>
        <end position="133"/>
    </location>
</feature>
<dbReference type="AlphaFoldDB" id="A3HU76"/>
<dbReference type="HOGENOM" id="CLU_075808_5_3_10"/>
<dbReference type="OrthoDB" id="5348860at2"/>
<dbReference type="eggNOG" id="COG3187">
    <property type="taxonomic scope" value="Bacteria"/>
</dbReference>
<evidence type="ECO:0000259" key="2">
    <source>
        <dbReference type="Pfam" id="PF03724"/>
    </source>
</evidence>
<dbReference type="InterPro" id="IPR005184">
    <property type="entry name" value="DUF306_Meta_HslJ"/>
</dbReference>
<evidence type="ECO:0000256" key="1">
    <source>
        <dbReference type="SAM" id="SignalP"/>
    </source>
</evidence>
<reference evidence="3 4" key="1">
    <citation type="journal article" date="2011" name="J. Bacteriol.">
        <title>Complete genome sequence of Algoriphagus sp. PR1, bacterial prey of a colony-forming choanoflagellate.</title>
        <authorList>
            <person name="Alegado R.A."/>
            <person name="Ferriera S."/>
            <person name="Nusbaum C."/>
            <person name="Young S.K."/>
            <person name="Zeng Q."/>
            <person name="Imamovic A."/>
            <person name="Fairclough S.R."/>
            <person name="King N."/>
        </authorList>
    </citation>
    <scope>NUCLEOTIDE SEQUENCE [LARGE SCALE GENOMIC DNA]</scope>
    <source>
        <strain evidence="3 4">PR1</strain>
    </source>
</reference>
<evidence type="ECO:0000313" key="3">
    <source>
        <dbReference type="EMBL" id="EAZ81698.1"/>
    </source>
</evidence>
<accession>A3HU76</accession>
<organism evidence="3 4">
    <name type="scientific">Algoriphagus machipongonensis</name>
    <dbReference type="NCBI Taxonomy" id="388413"/>
    <lineage>
        <taxon>Bacteria</taxon>
        <taxon>Pseudomonadati</taxon>
        <taxon>Bacteroidota</taxon>
        <taxon>Cytophagia</taxon>
        <taxon>Cytophagales</taxon>
        <taxon>Cyclobacteriaceae</taxon>
        <taxon>Algoriphagus</taxon>
    </lineage>
</organism>
<dbReference type="InterPro" id="IPR053147">
    <property type="entry name" value="Hsp_HslJ-like"/>
</dbReference>
<dbReference type="PANTHER" id="PTHR35535:SF1">
    <property type="entry name" value="HEAT SHOCK PROTEIN HSLJ"/>
    <property type="match status" value="1"/>
</dbReference>
<keyword evidence="4" id="KW-1185">Reference proteome</keyword>
<keyword evidence="1" id="KW-0732">Signal</keyword>
<dbReference type="EMBL" id="CM001023">
    <property type="protein sequence ID" value="EAZ81698.1"/>
    <property type="molecule type" value="Genomic_DNA"/>
</dbReference>
<dbReference type="RefSeq" id="WP_008197675.1">
    <property type="nucleotide sequence ID" value="NZ_CM001023.1"/>
</dbReference>
<dbReference type="STRING" id="388413.ALPR1_00615"/>
<dbReference type="Pfam" id="PF03724">
    <property type="entry name" value="META"/>
    <property type="match status" value="1"/>
</dbReference>
<protein>
    <submittedName>
        <fullName evidence="3">Glycoprotein/polysaccharide metabolism</fullName>
    </submittedName>
</protein>
<name>A3HU76_9BACT</name>
<comment type="caution">
    <text evidence="3">The sequence shown here is derived from an EMBL/GenBank/DDBJ whole genome shotgun (WGS) entry which is preliminary data.</text>
</comment>
<feature type="chain" id="PRO_5002653382" evidence="1">
    <location>
        <begin position="23"/>
        <end position="134"/>
    </location>
</feature>
<dbReference type="Gene3D" id="2.40.128.270">
    <property type="match status" value="1"/>
</dbReference>
<dbReference type="EMBL" id="AAXU02000001">
    <property type="protein sequence ID" value="EAZ81698.1"/>
    <property type="molecule type" value="Genomic_DNA"/>
</dbReference>
<proteinExistence type="predicted"/>
<feature type="signal peptide" evidence="1">
    <location>
        <begin position="1"/>
        <end position="22"/>
    </location>
</feature>
<dbReference type="PANTHER" id="PTHR35535">
    <property type="entry name" value="HEAT SHOCK PROTEIN HSLJ"/>
    <property type="match status" value="1"/>
</dbReference>
<evidence type="ECO:0000313" key="4">
    <source>
        <dbReference type="Proteomes" id="UP000003919"/>
    </source>
</evidence>